<dbReference type="Proteomes" id="UP000789901">
    <property type="component" value="Unassembled WGS sequence"/>
</dbReference>
<comment type="caution">
    <text evidence="1">The sequence shown here is derived from an EMBL/GenBank/DDBJ whole genome shotgun (WGS) entry which is preliminary data.</text>
</comment>
<reference evidence="1 2" key="1">
    <citation type="submission" date="2021-06" db="EMBL/GenBank/DDBJ databases">
        <authorList>
            <person name="Kallberg Y."/>
            <person name="Tangrot J."/>
            <person name="Rosling A."/>
        </authorList>
    </citation>
    <scope>NUCLEOTIDE SEQUENCE [LARGE SCALE GENOMIC DNA]</scope>
    <source>
        <strain evidence="1 2">120-4 pot B 10/14</strain>
    </source>
</reference>
<organism evidence="1 2">
    <name type="scientific">Gigaspora margarita</name>
    <dbReference type="NCBI Taxonomy" id="4874"/>
    <lineage>
        <taxon>Eukaryota</taxon>
        <taxon>Fungi</taxon>
        <taxon>Fungi incertae sedis</taxon>
        <taxon>Mucoromycota</taxon>
        <taxon>Glomeromycotina</taxon>
        <taxon>Glomeromycetes</taxon>
        <taxon>Diversisporales</taxon>
        <taxon>Gigasporaceae</taxon>
        <taxon>Gigaspora</taxon>
    </lineage>
</organism>
<evidence type="ECO:0000313" key="2">
    <source>
        <dbReference type="Proteomes" id="UP000789901"/>
    </source>
</evidence>
<feature type="non-terminal residue" evidence="1">
    <location>
        <position position="67"/>
    </location>
</feature>
<evidence type="ECO:0000313" key="1">
    <source>
        <dbReference type="EMBL" id="CAG8683723.1"/>
    </source>
</evidence>
<keyword evidence="2" id="KW-1185">Reference proteome</keyword>
<sequence>MPNRDTLVLPPSPILEQIHQWTNSEYLAKLTASSSFEITKKATNNRHAVFETATRNEHAHNLCGIPH</sequence>
<name>A0ABN7UVB8_GIGMA</name>
<proteinExistence type="predicted"/>
<gene>
    <name evidence="1" type="ORF">GMARGA_LOCUS11121</name>
</gene>
<dbReference type="EMBL" id="CAJVQB010006421">
    <property type="protein sequence ID" value="CAG8683723.1"/>
    <property type="molecule type" value="Genomic_DNA"/>
</dbReference>
<protein>
    <submittedName>
        <fullName evidence="1">13982_t:CDS:1</fullName>
    </submittedName>
</protein>
<accession>A0ABN7UVB8</accession>